<proteinExistence type="predicted"/>
<dbReference type="CDD" id="cd06529">
    <property type="entry name" value="S24_LexA-like"/>
    <property type="match status" value="1"/>
</dbReference>
<dbReference type="Gene3D" id="1.10.260.40">
    <property type="entry name" value="lambda repressor-like DNA-binding domains"/>
    <property type="match status" value="1"/>
</dbReference>
<dbReference type="InterPro" id="IPR015927">
    <property type="entry name" value="Peptidase_S24_S26A/B/C"/>
</dbReference>
<dbReference type="EMBL" id="NFSB01000079">
    <property type="protein sequence ID" value="OUM30959.1"/>
    <property type="molecule type" value="Genomic_DNA"/>
</dbReference>
<dbReference type="InterPro" id="IPR001387">
    <property type="entry name" value="Cro/C1-type_HTH"/>
</dbReference>
<dbReference type="InterPro" id="IPR010982">
    <property type="entry name" value="Lambda_DNA-bd_dom_sf"/>
</dbReference>
<dbReference type="RefSeq" id="WP_086976771.1">
    <property type="nucleotide sequence ID" value="NZ_JANHKX010000038.1"/>
</dbReference>
<dbReference type="PANTHER" id="PTHR40661:SF2">
    <property type="entry name" value="HTH-TYPE TRANSCRIPTIONAL REGULATOR PRTR"/>
    <property type="match status" value="1"/>
</dbReference>
<sequence length="285" mass="31446">MSLWMRGSIINTFYELSPRLYQGNTHLQAYGQTLEDMEMNYSQRLKAARKQSGLTQAGLARLVGIDQTSISNLERGKSQGSSHTVAIAKACGVNPLWLETGEGDMTTDHVILTRPTPKGAQLVGPFNVWDVDSPLHDSEVFLKFIEEHPGSTNSALVTGQLLPAGLRVSDTKKLRMDSQVIARQGIPPEQAYCVEVKGNAMEPVMPTQSTVAINTAITDIDDGRMYALAHAGQLRVRLLYRLPGGGIRLRSYNRSEHADEEYTAEECSSQSIYVLGKAFWYSVLL</sequence>
<evidence type="ECO:0000313" key="6">
    <source>
        <dbReference type="Proteomes" id="UP000196082"/>
    </source>
</evidence>
<dbReference type="Proteomes" id="UP000196082">
    <property type="component" value="Unassembled WGS sequence"/>
</dbReference>
<dbReference type="AlphaFoldDB" id="A0A1Y3KYL7"/>
<evidence type="ECO:0000259" key="4">
    <source>
        <dbReference type="PROSITE" id="PS50943"/>
    </source>
</evidence>
<protein>
    <recommendedName>
        <fullName evidence="4">HTH cro/C1-type domain-containing protein</fullName>
    </recommendedName>
</protein>
<dbReference type="Gene3D" id="2.10.109.10">
    <property type="entry name" value="Umud Fragment, subunit A"/>
    <property type="match status" value="1"/>
</dbReference>
<dbReference type="SUPFAM" id="SSF47413">
    <property type="entry name" value="lambda repressor-like DNA-binding domains"/>
    <property type="match status" value="1"/>
</dbReference>
<organism evidence="5 6">
    <name type="scientific">Pseudomonas putida</name>
    <name type="common">Arthrobacter siderocapsulatus</name>
    <dbReference type="NCBI Taxonomy" id="303"/>
    <lineage>
        <taxon>Bacteria</taxon>
        <taxon>Pseudomonadati</taxon>
        <taxon>Pseudomonadota</taxon>
        <taxon>Gammaproteobacteria</taxon>
        <taxon>Pseudomonadales</taxon>
        <taxon>Pseudomonadaceae</taxon>
        <taxon>Pseudomonas</taxon>
    </lineage>
</organism>
<dbReference type="InterPro" id="IPR039418">
    <property type="entry name" value="LexA-like"/>
</dbReference>
<evidence type="ECO:0000256" key="3">
    <source>
        <dbReference type="ARBA" id="ARBA00023163"/>
    </source>
</evidence>
<evidence type="ECO:0000256" key="1">
    <source>
        <dbReference type="ARBA" id="ARBA00023015"/>
    </source>
</evidence>
<keyword evidence="2" id="KW-0238">DNA-binding</keyword>
<evidence type="ECO:0000313" key="5">
    <source>
        <dbReference type="EMBL" id="OUM30959.1"/>
    </source>
</evidence>
<comment type="caution">
    <text evidence="5">The sequence shown here is derived from an EMBL/GenBank/DDBJ whole genome shotgun (WGS) entry which is preliminary data.</text>
</comment>
<evidence type="ECO:0000256" key="2">
    <source>
        <dbReference type="ARBA" id="ARBA00023125"/>
    </source>
</evidence>
<keyword evidence="1" id="KW-0805">Transcription regulation</keyword>
<dbReference type="Pfam" id="PF01381">
    <property type="entry name" value="HTH_3"/>
    <property type="match status" value="1"/>
</dbReference>
<dbReference type="PANTHER" id="PTHR40661">
    <property type="match status" value="1"/>
</dbReference>
<dbReference type="Pfam" id="PF00717">
    <property type="entry name" value="Peptidase_S24"/>
    <property type="match status" value="1"/>
</dbReference>
<dbReference type="PROSITE" id="PS50943">
    <property type="entry name" value="HTH_CROC1"/>
    <property type="match status" value="1"/>
</dbReference>
<reference evidence="5 6" key="1">
    <citation type="submission" date="2017-05" db="EMBL/GenBank/DDBJ databases">
        <title>Whole genome sequence of Pseudomonas putida isolate 1312 commercialized as a biostimulant.</title>
        <authorList>
            <person name="Crovadore J."/>
            <person name="Blanc P."/>
            <person name="Chablais R."/>
            <person name="Cochard B."/>
            <person name="Grizard D."/>
            <person name="Lefort F."/>
        </authorList>
    </citation>
    <scope>NUCLEOTIDE SEQUENCE [LARGE SCALE GENOMIC DNA]</scope>
    <source>
        <strain evidence="5 6">1312</strain>
    </source>
</reference>
<dbReference type="SUPFAM" id="SSF51306">
    <property type="entry name" value="LexA/Signal peptidase"/>
    <property type="match status" value="1"/>
</dbReference>
<dbReference type="SMART" id="SM00530">
    <property type="entry name" value="HTH_XRE"/>
    <property type="match status" value="1"/>
</dbReference>
<name>A0A1Y3KYL7_PSEPU</name>
<accession>A0A1Y3KYL7</accession>
<dbReference type="InterPro" id="IPR036286">
    <property type="entry name" value="LexA/Signal_pep-like_sf"/>
</dbReference>
<keyword evidence="3" id="KW-0804">Transcription</keyword>
<feature type="domain" description="HTH cro/C1-type" evidence="4">
    <location>
        <begin position="45"/>
        <end position="98"/>
    </location>
</feature>
<dbReference type="GO" id="GO:0003677">
    <property type="term" value="F:DNA binding"/>
    <property type="evidence" value="ECO:0007669"/>
    <property type="project" value="UniProtKB-KW"/>
</dbReference>
<dbReference type="CDD" id="cd00093">
    <property type="entry name" value="HTH_XRE"/>
    <property type="match status" value="1"/>
</dbReference>
<gene>
    <name evidence="5" type="ORF">B8W72_16275</name>
</gene>